<sequence>MLSTNKLQKRGLVLNCFKFPLLYKITIDVLPIQASAVPCKWVFSSSKKTDTDRCNHLKPKTFKQLQIMKFMYQCDHMDFMHSLDMMKDKKLLIYTQM</sequence>
<dbReference type="GO" id="GO:0046983">
    <property type="term" value="F:protein dimerization activity"/>
    <property type="evidence" value="ECO:0007669"/>
    <property type="project" value="InterPro"/>
</dbReference>
<proteinExistence type="predicted"/>
<dbReference type="HOGENOM" id="CLU_009123_13_3_1"/>
<dbReference type="AlphaFoldDB" id="V2WPL2"/>
<reference evidence="2 3" key="1">
    <citation type="journal article" date="2014" name="BMC Genomics">
        <title>Genome and secretome analysis of the hemibiotrophic fungal pathogen, Moniliophthora roreri, which causes frosty pod rot disease of cacao: mechanisms of the biotrophic and necrotrophic phases.</title>
        <authorList>
            <person name="Meinhardt L.W."/>
            <person name="Costa G.G.L."/>
            <person name="Thomazella D.P.T."/>
            <person name="Teixeira P.J.P.L."/>
            <person name="Carazzolle M.F."/>
            <person name="Schuster S.C."/>
            <person name="Carlson J.E."/>
            <person name="Guiltinan M.J."/>
            <person name="Mieczkowski P."/>
            <person name="Farmer A."/>
            <person name="Ramaraj T."/>
            <person name="Crozier J."/>
            <person name="Davis R.E."/>
            <person name="Shao J."/>
            <person name="Melnick R.L."/>
            <person name="Pereira G.A.G."/>
            <person name="Bailey B.A."/>
        </authorList>
    </citation>
    <scope>NUCLEOTIDE SEQUENCE [LARGE SCALE GENOMIC DNA]</scope>
    <source>
        <strain evidence="2 3">MCA 2997</strain>
    </source>
</reference>
<gene>
    <name evidence="2" type="ORF">Moror_8524</name>
</gene>
<dbReference type="OrthoDB" id="3262464at2759"/>
<dbReference type="KEGG" id="mrr:Moror_8524"/>
<protein>
    <recommendedName>
        <fullName evidence="1">HAT C-terminal dimerisation domain-containing protein</fullName>
    </recommendedName>
</protein>
<dbReference type="SUPFAM" id="SSF53098">
    <property type="entry name" value="Ribonuclease H-like"/>
    <property type="match status" value="1"/>
</dbReference>
<dbReference type="Proteomes" id="UP000017559">
    <property type="component" value="Unassembled WGS sequence"/>
</dbReference>
<accession>V2WPL2</accession>
<dbReference type="InterPro" id="IPR008906">
    <property type="entry name" value="HATC_C_dom"/>
</dbReference>
<feature type="domain" description="HAT C-terminal dimerisation" evidence="1">
    <location>
        <begin position="15"/>
        <end position="70"/>
    </location>
</feature>
<evidence type="ECO:0000313" key="2">
    <source>
        <dbReference type="EMBL" id="ESK82491.1"/>
    </source>
</evidence>
<dbReference type="Pfam" id="PF05699">
    <property type="entry name" value="Dimer_Tnp_hAT"/>
    <property type="match status" value="1"/>
</dbReference>
<dbReference type="InterPro" id="IPR012337">
    <property type="entry name" value="RNaseH-like_sf"/>
</dbReference>
<comment type="caution">
    <text evidence="2">The sequence shown here is derived from an EMBL/GenBank/DDBJ whole genome shotgun (WGS) entry which is preliminary data.</text>
</comment>
<keyword evidence="3" id="KW-1185">Reference proteome</keyword>
<dbReference type="EMBL" id="AWSO01001908">
    <property type="protein sequence ID" value="ESK82491.1"/>
    <property type="molecule type" value="Genomic_DNA"/>
</dbReference>
<organism evidence="2 3">
    <name type="scientific">Moniliophthora roreri (strain MCA 2997)</name>
    <name type="common">Cocoa frosty pod rot fungus</name>
    <name type="synonym">Crinipellis roreri</name>
    <dbReference type="NCBI Taxonomy" id="1381753"/>
    <lineage>
        <taxon>Eukaryota</taxon>
        <taxon>Fungi</taxon>
        <taxon>Dikarya</taxon>
        <taxon>Basidiomycota</taxon>
        <taxon>Agaricomycotina</taxon>
        <taxon>Agaricomycetes</taxon>
        <taxon>Agaricomycetidae</taxon>
        <taxon>Agaricales</taxon>
        <taxon>Marasmiineae</taxon>
        <taxon>Marasmiaceae</taxon>
        <taxon>Moniliophthora</taxon>
    </lineage>
</organism>
<evidence type="ECO:0000313" key="3">
    <source>
        <dbReference type="Proteomes" id="UP000017559"/>
    </source>
</evidence>
<evidence type="ECO:0000259" key="1">
    <source>
        <dbReference type="Pfam" id="PF05699"/>
    </source>
</evidence>
<name>V2WPL2_MONRO</name>